<dbReference type="AlphaFoldDB" id="A0A2G3PNS5"/>
<dbReference type="InterPro" id="IPR023048">
    <property type="entry name" value="NADH:quinone_OxRdtase_FMN_depd"/>
</dbReference>
<organism evidence="8 9">
    <name type="scientific">Williamsia marianensis</name>
    <dbReference type="NCBI Taxonomy" id="85044"/>
    <lineage>
        <taxon>Bacteria</taxon>
        <taxon>Bacillati</taxon>
        <taxon>Actinomycetota</taxon>
        <taxon>Actinomycetes</taxon>
        <taxon>Mycobacteriales</taxon>
        <taxon>Nocardiaceae</taxon>
        <taxon>Williamsia</taxon>
    </lineage>
</organism>
<feature type="domain" description="Flavodoxin-like fold" evidence="7">
    <location>
        <begin position="3"/>
        <end position="171"/>
    </location>
</feature>
<proteinExistence type="inferred from homology"/>
<evidence type="ECO:0000256" key="1">
    <source>
        <dbReference type="ARBA" id="ARBA00022630"/>
    </source>
</evidence>
<keyword evidence="1 6" id="KW-0285">Flavoprotein</keyword>
<name>A0A2G3PNS5_WILMA</name>
<gene>
    <name evidence="6" type="primary">azoR</name>
    <name evidence="8" type="ORF">CSW57_07020</name>
</gene>
<feature type="binding site" evidence="6">
    <location>
        <begin position="16"/>
        <end position="18"/>
    </location>
    <ligand>
        <name>FMN</name>
        <dbReference type="ChEBI" id="CHEBI:58210"/>
    </ligand>
</feature>
<dbReference type="InterPro" id="IPR050104">
    <property type="entry name" value="FMN-dep_NADH:Q_OxRdtase_AzoR1"/>
</dbReference>
<dbReference type="GO" id="GO:0009055">
    <property type="term" value="F:electron transfer activity"/>
    <property type="evidence" value="ECO:0007669"/>
    <property type="project" value="UniProtKB-UniRule"/>
</dbReference>
<dbReference type="GO" id="GO:0010181">
    <property type="term" value="F:FMN binding"/>
    <property type="evidence" value="ECO:0007669"/>
    <property type="project" value="UniProtKB-UniRule"/>
</dbReference>
<evidence type="ECO:0000256" key="2">
    <source>
        <dbReference type="ARBA" id="ARBA00022643"/>
    </source>
</evidence>
<dbReference type="SUPFAM" id="SSF52218">
    <property type="entry name" value="Flavoproteins"/>
    <property type="match status" value="1"/>
</dbReference>
<dbReference type="EC" id="1.6.5.-" evidence="6"/>
<dbReference type="Proteomes" id="UP000225108">
    <property type="component" value="Unassembled WGS sequence"/>
</dbReference>
<comment type="function">
    <text evidence="6">Quinone reductase that provides resistance to thiol-specific stress caused by electrophilic quinones.</text>
</comment>
<dbReference type="EMBL" id="PEBD01000005">
    <property type="protein sequence ID" value="PHV67454.1"/>
    <property type="molecule type" value="Genomic_DNA"/>
</dbReference>
<reference evidence="8 9" key="1">
    <citation type="submission" date="2017-10" db="EMBL/GenBank/DDBJ databases">
        <title>The draft genome sequence of Williamsia sp. BULT 1.1 isolated from the semi-arid grassland soils from South Africa.</title>
        <authorList>
            <person name="Kabwe M.H."/>
            <person name="Govender N."/>
            <person name="Mutseka Lunga P."/>
            <person name="Vikram S."/>
            <person name="Makhalanyane T.P."/>
        </authorList>
    </citation>
    <scope>NUCLEOTIDE SEQUENCE [LARGE SCALE GENOMIC DNA]</scope>
    <source>
        <strain evidence="8 9">BULT 1.1</strain>
    </source>
</reference>
<evidence type="ECO:0000313" key="9">
    <source>
        <dbReference type="Proteomes" id="UP000225108"/>
    </source>
</evidence>
<evidence type="ECO:0000256" key="5">
    <source>
        <dbReference type="ARBA" id="ARBA00048542"/>
    </source>
</evidence>
<comment type="cofactor">
    <cofactor evidence="6">
        <name>FMN</name>
        <dbReference type="ChEBI" id="CHEBI:58210"/>
    </cofactor>
    <text evidence="6">Binds 1 FMN per subunit.</text>
</comment>
<feature type="binding site" evidence="6">
    <location>
        <position position="10"/>
    </location>
    <ligand>
        <name>FMN</name>
        <dbReference type="ChEBI" id="CHEBI:58210"/>
    </ligand>
</feature>
<evidence type="ECO:0000256" key="4">
    <source>
        <dbReference type="ARBA" id="ARBA00023027"/>
    </source>
</evidence>
<keyword evidence="2 6" id="KW-0288">FMN</keyword>
<dbReference type="GO" id="GO:0016655">
    <property type="term" value="F:oxidoreductase activity, acting on NAD(P)H, quinone or similar compound as acceptor"/>
    <property type="evidence" value="ECO:0007669"/>
    <property type="project" value="InterPro"/>
</dbReference>
<evidence type="ECO:0000259" key="7">
    <source>
        <dbReference type="Pfam" id="PF02525"/>
    </source>
</evidence>
<keyword evidence="3 6" id="KW-0560">Oxidoreductase</keyword>
<dbReference type="InterPro" id="IPR003680">
    <property type="entry name" value="Flavodoxin_fold"/>
</dbReference>
<comment type="caution">
    <text evidence="6">Lacks conserved residue(s) required for the propagation of feature annotation.</text>
</comment>
<comment type="similarity">
    <text evidence="6">Belongs to the azoreductase type 1 family.</text>
</comment>
<dbReference type="PANTHER" id="PTHR43741:SF4">
    <property type="entry name" value="FMN-DEPENDENT NADH:QUINONE OXIDOREDUCTASE"/>
    <property type="match status" value="1"/>
</dbReference>
<comment type="function">
    <text evidence="6">Also exhibits azoreductase activity. Catalyzes the reductive cleavage of the azo bond in aromatic azo compounds to the corresponding amines.</text>
</comment>
<evidence type="ECO:0000313" key="8">
    <source>
        <dbReference type="EMBL" id="PHV67454.1"/>
    </source>
</evidence>
<dbReference type="GO" id="GO:0016652">
    <property type="term" value="F:oxidoreductase activity, acting on NAD(P)H as acceptor"/>
    <property type="evidence" value="ECO:0007669"/>
    <property type="project" value="UniProtKB-UniRule"/>
</dbReference>
<dbReference type="Pfam" id="PF02525">
    <property type="entry name" value="Flavodoxin_2"/>
    <property type="match status" value="1"/>
</dbReference>
<dbReference type="Gene3D" id="3.40.50.360">
    <property type="match status" value="1"/>
</dbReference>
<dbReference type="PANTHER" id="PTHR43741">
    <property type="entry name" value="FMN-DEPENDENT NADH-AZOREDUCTASE 1"/>
    <property type="match status" value="1"/>
</dbReference>
<keyword evidence="4 6" id="KW-0520">NAD</keyword>
<accession>A0A2G3PNS5</accession>
<dbReference type="EC" id="1.7.1.17" evidence="6"/>
<dbReference type="HAMAP" id="MF_01216">
    <property type="entry name" value="Azoreductase_type1"/>
    <property type="match status" value="1"/>
</dbReference>
<dbReference type="InterPro" id="IPR029039">
    <property type="entry name" value="Flavoprotein-like_sf"/>
</dbReference>
<dbReference type="RefSeq" id="WP_099382153.1">
    <property type="nucleotide sequence ID" value="NZ_PEBD01000005.1"/>
</dbReference>
<sequence length="214" mass="23412">MAHLLHLDSSADIHTSRSRELTQLFAQTWLAADSTRTVTYRDLHRDPIPHLPDAGLHYATRLRSATEKPSAESEALQWQLIDEVTAADVVVVGAPMYNWSLPSTLKAWIDHIHVLGTTAPFDTPDQPFAGKPVVVISSRGLVYSPGTAEESLDHTIPPLTQVLGKALGMRVEVVTDDLTLVGRIPDLDSKSAQAAEARRSCETRVRQLAGQPLN</sequence>
<evidence type="ECO:0000256" key="3">
    <source>
        <dbReference type="ARBA" id="ARBA00023002"/>
    </source>
</evidence>
<comment type="catalytic activity">
    <reaction evidence="6">
        <text>2 a quinone + NADH + H(+) = 2 a 1,4-benzosemiquinone + NAD(+)</text>
        <dbReference type="Rhea" id="RHEA:65952"/>
        <dbReference type="ChEBI" id="CHEBI:15378"/>
        <dbReference type="ChEBI" id="CHEBI:57540"/>
        <dbReference type="ChEBI" id="CHEBI:57945"/>
        <dbReference type="ChEBI" id="CHEBI:132124"/>
        <dbReference type="ChEBI" id="CHEBI:134225"/>
    </reaction>
</comment>
<comment type="caution">
    <text evidence="8">The sequence shown here is derived from an EMBL/GenBank/DDBJ whole genome shotgun (WGS) entry which is preliminary data.</text>
</comment>
<comment type="subunit">
    <text evidence="6">Homodimer.</text>
</comment>
<evidence type="ECO:0000256" key="6">
    <source>
        <dbReference type="HAMAP-Rule" id="MF_01216"/>
    </source>
</evidence>
<comment type="catalytic activity">
    <reaction evidence="5">
        <text>N,N-dimethyl-1,4-phenylenediamine + anthranilate + 2 NAD(+) = 2-(4-dimethylaminophenyl)diazenylbenzoate + 2 NADH + 2 H(+)</text>
        <dbReference type="Rhea" id="RHEA:55872"/>
        <dbReference type="ChEBI" id="CHEBI:15378"/>
        <dbReference type="ChEBI" id="CHEBI:15783"/>
        <dbReference type="ChEBI" id="CHEBI:16567"/>
        <dbReference type="ChEBI" id="CHEBI:57540"/>
        <dbReference type="ChEBI" id="CHEBI:57945"/>
        <dbReference type="ChEBI" id="CHEBI:71579"/>
        <dbReference type="EC" id="1.7.1.17"/>
    </reaction>
    <physiologicalReaction direction="right-to-left" evidence="5">
        <dbReference type="Rhea" id="RHEA:55874"/>
    </physiologicalReaction>
</comment>
<protein>
    <recommendedName>
        <fullName evidence="6">FMN dependent NADH:quinone oxidoreductase</fullName>
        <ecNumber evidence="6">1.6.5.-</ecNumber>
    </recommendedName>
    <alternativeName>
        <fullName evidence="6">Azo-dye reductase</fullName>
    </alternativeName>
    <alternativeName>
        <fullName evidence="6">FMN-dependent NADH-azo compound oxidoreductase</fullName>
    </alternativeName>
    <alternativeName>
        <fullName evidence="6">FMN-dependent NADH-azoreductase</fullName>
        <ecNumber evidence="6">1.7.1.17</ecNumber>
    </alternativeName>
</protein>